<feature type="domain" description="YprB ribonuclease H-like" evidence="1">
    <location>
        <begin position="293"/>
        <end position="479"/>
    </location>
</feature>
<dbReference type="Proteomes" id="UP000241912">
    <property type="component" value="Unassembled WGS sequence"/>
</dbReference>
<sequence length="484" mass="55377">MGLLNRTMTTNKSIQTLIKPSDASAWIACHRRAWLDKHQPASYEPDAFNQLLSDLGLEHEAAVLAQLENQYPVSHATSFEHTQALIQQGIPIIYQGRLRDECQGLVGYPDFLIRHESGQYQPADAKLSLSENKKSIQIQLGIYRRLLNNGLPAMVFLGDGRVALLGDEVESLVDEFITGLRALLDLQHQPPVRYSHSKCRICPYEAHCRPEFEAREDISLLYGIHGKAADYLTEAGISTISQLATSTIEAVPDVPYLKGNKRKHRAILQAKSFLSGKIYPLNKAILPEGTWIHFDIEDNPLTPTRERHVYLWGFLLPAYARDDFDYVWTDDETRDYEGWLGFLQKIEVYRALYPSLVLAHYSNHEKATIRKYAERYAMENHATVAWLLGQDSPLFDIQNPILDCLVLPLQGYGLKDICKHPGLVNFQWENQGSGSQWSVVQFNHFRSETNLLEKQKLKTEILGYNRDDVIATRNLELWLRRLFC</sequence>
<dbReference type="AlphaFoldDB" id="A0A2P7NWT7"/>
<dbReference type="InterPro" id="IPR019993">
    <property type="entry name" value="RecB_nuclease_TM0106_put"/>
</dbReference>
<name>A0A2P7NWT7_9PROT</name>
<dbReference type="Pfam" id="PF13482">
    <property type="entry name" value="RNase_H_2"/>
    <property type="match status" value="1"/>
</dbReference>
<comment type="caution">
    <text evidence="2">The sequence shown here is derived from an EMBL/GenBank/DDBJ whole genome shotgun (WGS) entry which is preliminary data.</text>
</comment>
<accession>A0A2P7NWT7</accession>
<evidence type="ECO:0000259" key="1">
    <source>
        <dbReference type="Pfam" id="PF13482"/>
    </source>
</evidence>
<reference evidence="2 3" key="1">
    <citation type="submission" date="2018-03" db="EMBL/GenBank/DDBJ databases">
        <title>Draft genome of Nitrosomonas supralitoralis APG5.</title>
        <authorList>
            <person name="Urakawa H."/>
            <person name="Lopez J.V."/>
        </authorList>
    </citation>
    <scope>NUCLEOTIDE SEQUENCE [LARGE SCALE GENOMIC DNA]</scope>
    <source>
        <strain evidence="2 3">APG5</strain>
    </source>
</reference>
<keyword evidence="3" id="KW-1185">Reference proteome</keyword>
<dbReference type="InterPro" id="IPR038720">
    <property type="entry name" value="YprB_RNase_H-like_dom"/>
</dbReference>
<dbReference type="Gene3D" id="3.90.320.10">
    <property type="match status" value="1"/>
</dbReference>
<proteinExistence type="predicted"/>
<dbReference type="OrthoDB" id="3274988at2"/>
<dbReference type="EMBL" id="PXXU01000011">
    <property type="protein sequence ID" value="PSJ17927.1"/>
    <property type="molecule type" value="Genomic_DNA"/>
</dbReference>
<organism evidence="2 3">
    <name type="scientific">Nitrosomonas supralitoralis</name>
    <dbReference type="NCBI Taxonomy" id="2116706"/>
    <lineage>
        <taxon>Bacteria</taxon>
        <taxon>Pseudomonadati</taxon>
        <taxon>Pseudomonadota</taxon>
        <taxon>Betaproteobacteria</taxon>
        <taxon>Nitrosomonadales</taxon>
        <taxon>Nitrosomonadaceae</taxon>
        <taxon>Nitrosomonas</taxon>
    </lineage>
</organism>
<evidence type="ECO:0000313" key="2">
    <source>
        <dbReference type="EMBL" id="PSJ17927.1"/>
    </source>
</evidence>
<protein>
    <submittedName>
        <fullName evidence="2">Recombinase RecB</fullName>
    </submittedName>
</protein>
<gene>
    <name evidence="2" type="ORF">C7H79_05250</name>
</gene>
<evidence type="ECO:0000313" key="3">
    <source>
        <dbReference type="Proteomes" id="UP000241912"/>
    </source>
</evidence>
<dbReference type="InterPro" id="IPR011604">
    <property type="entry name" value="PDDEXK-like_dom_sf"/>
</dbReference>
<dbReference type="NCBIfam" id="TIGR03491">
    <property type="entry name" value="TM0106 family RecB-like putative nuclease"/>
    <property type="match status" value="1"/>
</dbReference>